<comment type="caution">
    <text evidence="1">The sequence shown here is derived from an EMBL/GenBank/DDBJ whole genome shotgun (WGS) entry which is preliminary data.</text>
</comment>
<gene>
    <name evidence="1" type="ORF">GCM10010913_11960</name>
</gene>
<keyword evidence="2" id="KW-1185">Reference proteome</keyword>
<sequence>MDINLVGGLHADIIRLISTTKSSPIDSSFTLIAKSALRISIFGYYHKNKLFKCTKYNCR</sequence>
<evidence type="ECO:0000313" key="1">
    <source>
        <dbReference type="EMBL" id="GGF91987.1"/>
    </source>
</evidence>
<protein>
    <submittedName>
        <fullName evidence="1">Uncharacterized protein</fullName>
    </submittedName>
</protein>
<accession>A0ABQ1VRX1</accession>
<organism evidence="1 2">
    <name type="scientific">Paenibacillus aceti</name>
    <dbReference type="NCBI Taxonomy" id="1820010"/>
    <lineage>
        <taxon>Bacteria</taxon>
        <taxon>Bacillati</taxon>
        <taxon>Bacillota</taxon>
        <taxon>Bacilli</taxon>
        <taxon>Bacillales</taxon>
        <taxon>Paenibacillaceae</taxon>
        <taxon>Paenibacillus</taxon>
    </lineage>
</organism>
<name>A0ABQ1VRX1_9BACL</name>
<reference evidence="2" key="1">
    <citation type="journal article" date="2019" name="Int. J. Syst. Evol. Microbiol.">
        <title>The Global Catalogue of Microorganisms (GCM) 10K type strain sequencing project: providing services to taxonomists for standard genome sequencing and annotation.</title>
        <authorList>
            <consortium name="The Broad Institute Genomics Platform"/>
            <consortium name="The Broad Institute Genome Sequencing Center for Infectious Disease"/>
            <person name="Wu L."/>
            <person name="Ma J."/>
        </authorList>
    </citation>
    <scope>NUCLEOTIDE SEQUENCE [LARGE SCALE GENOMIC DNA]</scope>
    <source>
        <strain evidence="2">CGMCC 1.15420</strain>
    </source>
</reference>
<evidence type="ECO:0000313" key="2">
    <source>
        <dbReference type="Proteomes" id="UP000608420"/>
    </source>
</evidence>
<dbReference type="Proteomes" id="UP000608420">
    <property type="component" value="Unassembled WGS sequence"/>
</dbReference>
<proteinExistence type="predicted"/>
<dbReference type="EMBL" id="BMIW01000006">
    <property type="protein sequence ID" value="GGF91987.1"/>
    <property type="molecule type" value="Genomic_DNA"/>
</dbReference>